<protein>
    <recommendedName>
        <fullName evidence="3">Fe2OG dioxygenase domain-containing protein</fullName>
    </recommendedName>
</protein>
<dbReference type="Pfam" id="PF03171">
    <property type="entry name" value="2OG-FeII_Oxy"/>
    <property type="match status" value="1"/>
</dbReference>
<dbReference type="InterPro" id="IPR044861">
    <property type="entry name" value="IPNS-like_FE2OG_OXY"/>
</dbReference>
<dbReference type="PROSITE" id="PS51471">
    <property type="entry name" value="FE2OG_OXY"/>
    <property type="match status" value="1"/>
</dbReference>
<dbReference type="Gene3D" id="2.60.120.330">
    <property type="entry name" value="B-lactam Antibiotic, Isopenicillin N Synthase, Chain"/>
    <property type="match status" value="1"/>
</dbReference>
<feature type="compositionally biased region" description="Low complexity" evidence="2">
    <location>
        <begin position="402"/>
        <end position="421"/>
    </location>
</feature>
<keyword evidence="1" id="KW-0408">Iron</keyword>
<feature type="domain" description="Fe2OG dioxygenase" evidence="3">
    <location>
        <begin position="168"/>
        <end position="277"/>
    </location>
</feature>
<evidence type="ECO:0000313" key="4">
    <source>
        <dbReference type="EMBL" id="CAE2320541.1"/>
    </source>
</evidence>
<organism evidence="4">
    <name type="scientific">Paramoeba aestuarina</name>
    <dbReference type="NCBI Taxonomy" id="180227"/>
    <lineage>
        <taxon>Eukaryota</taxon>
        <taxon>Amoebozoa</taxon>
        <taxon>Discosea</taxon>
        <taxon>Flabellinia</taxon>
        <taxon>Dactylopodida</taxon>
        <taxon>Paramoebidae</taxon>
        <taxon>Paramoeba</taxon>
    </lineage>
</organism>
<gene>
    <name evidence="4" type="ORF">NAES01612_LOCUS17836</name>
</gene>
<dbReference type="GO" id="GO:0046872">
    <property type="term" value="F:metal ion binding"/>
    <property type="evidence" value="ECO:0007669"/>
    <property type="project" value="UniProtKB-KW"/>
</dbReference>
<dbReference type="GO" id="GO:0016491">
    <property type="term" value="F:oxidoreductase activity"/>
    <property type="evidence" value="ECO:0007669"/>
    <property type="project" value="UniProtKB-KW"/>
</dbReference>
<proteinExistence type="inferred from homology"/>
<comment type="similarity">
    <text evidence="1">Belongs to the iron/ascorbate-dependent oxidoreductase family.</text>
</comment>
<feature type="region of interest" description="Disordered" evidence="2">
    <location>
        <begin position="402"/>
        <end position="459"/>
    </location>
</feature>
<accession>A0A7S4U8I6</accession>
<dbReference type="InterPro" id="IPR005123">
    <property type="entry name" value="Oxoglu/Fe-dep_dioxygenase_dom"/>
</dbReference>
<name>A0A7S4U8I6_9EUKA</name>
<dbReference type="EMBL" id="HBKR01027287">
    <property type="protein sequence ID" value="CAE2320541.1"/>
    <property type="molecule type" value="Transcribed_RNA"/>
</dbReference>
<reference evidence="4" key="1">
    <citation type="submission" date="2021-01" db="EMBL/GenBank/DDBJ databases">
        <authorList>
            <person name="Corre E."/>
            <person name="Pelletier E."/>
            <person name="Niang G."/>
            <person name="Scheremetjew M."/>
            <person name="Finn R."/>
            <person name="Kale V."/>
            <person name="Holt S."/>
            <person name="Cochrane G."/>
            <person name="Meng A."/>
            <person name="Brown T."/>
            <person name="Cohen L."/>
        </authorList>
    </citation>
    <scope>NUCLEOTIDE SEQUENCE</scope>
    <source>
        <strain evidence="4">SoJaBio B1-5/56/2</strain>
    </source>
</reference>
<dbReference type="SUPFAM" id="SSF51197">
    <property type="entry name" value="Clavaminate synthase-like"/>
    <property type="match status" value="1"/>
</dbReference>
<evidence type="ECO:0000259" key="3">
    <source>
        <dbReference type="PROSITE" id="PS51471"/>
    </source>
</evidence>
<feature type="region of interest" description="Disordered" evidence="2">
    <location>
        <begin position="363"/>
        <end position="387"/>
    </location>
</feature>
<keyword evidence="1" id="KW-0479">Metal-binding</keyword>
<evidence type="ECO:0000256" key="1">
    <source>
        <dbReference type="RuleBase" id="RU003682"/>
    </source>
</evidence>
<dbReference type="AlphaFoldDB" id="A0A7S4U8I6"/>
<dbReference type="InterPro" id="IPR027443">
    <property type="entry name" value="IPNS-like_sf"/>
</dbReference>
<sequence>MESSVLSLQKLINKDQRSLNELQNHLEVDGWAFVELDSPTTSQISELAPQLLNFFNTTPSYAKFKHSENLVGGVETDGPVYGYNLDAPRKEGLRLLTNSRLSQRWIPDSCPGLTPFSETLHKLMFDLVSSASPHLFSCSAEELGKKWDVPMLRGEDHPKAKLDGPGNGRFAMLDVAYYFNSDSFELPNCEEHSDPGLLSLSVLSTLGGLQVFKRQTKEWVDAPTGVGNSTAILWGGTLIETITDGKLKSGIHRVLNSPNPTPRMSLWLECIAEFQDLALTAPRLKKQPATPPIDFTTFLTEQERSQLGEMVKISKLSGVSMSKRAPPPGVLEIGEKTDMDSDMAALEQSKLKELMELTKLTGVPMSKRAPPRQTYRLEGPPPGLTNNNIDNINSINNINSVNNTNAKNKTNAKNNTNSNKYTNRRRPSNNDNNMLNSMVSSSKRSGVPMSKKRPPPDLK</sequence>
<feature type="compositionally biased region" description="Polar residues" evidence="2">
    <location>
        <begin position="429"/>
        <end position="444"/>
    </location>
</feature>
<keyword evidence="1" id="KW-0560">Oxidoreductase</keyword>
<evidence type="ECO:0000256" key="2">
    <source>
        <dbReference type="SAM" id="MobiDB-lite"/>
    </source>
</evidence>